<name>A0ABU4GR19_9CLOT</name>
<protein>
    <submittedName>
        <fullName evidence="1">Uncharacterized protein</fullName>
    </submittedName>
</protein>
<sequence length="73" mass="8320">METRSISLSMEPFVEGERLRDPPGAPLLKEEEEVRRYGEALSVALREVLASFRERAGWLPKEWVLTGEGVDFT</sequence>
<feature type="non-terminal residue" evidence="1">
    <location>
        <position position="73"/>
    </location>
</feature>
<dbReference type="EMBL" id="JAWONS010000259">
    <property type="protein sequence ID" value="MDW2799432.1"/>
    <property type="molecule type" value="Genomic_DNA"/>
</dbReference>
<keyword evidence="2" id="KW-1185">Reference proteome</keyword>
<gene>
    <name evidence="1" type="ORF">RZO55_17805</name>
</gene>
<organism evidence="1 2">
    <name type="scientific">Clostridium boliviensis</name>
    <dbReference type="NCBI Taxonomy" id="318465"/>
    <lineage>
        <taxon>Bacteria</taxon>
        <taxon>Bacillati</taxon>
        <taxon>Bacillota</taxon>
        <taxon>Clostridia</taxon>
        <taxon>Eubacteriales</taxon>
        <taxon>Clostridiaceae</taxon>
        <taxon>Clostridium</taxon>
    </lineage>
</organism>
<proteinExistence type="predicted"/>
<evidence type="ECO:0000313" key="1">
    <source>
        <dbReference type="EMBL" id="MDW2799432.1"/>
    </source>
</evidence>
<comment type="caution">
    <text evidence="1">The sequence shown here is derived from an EMBL/GenBank/DDBJ whole genome shotgun (WGS) entry which is preliminary data.</text>
</comment>
<accession>A0ABU4GR19</accession>
<reference evidence="1 2" key="1">
    <citation type="submission" date="2023-10" db="EMBL/GenBank/DDBJ databases">
        <title>A novel Glycoside Hydrolase 43-Like Enzyme from Clostrdium boliviensis is an Endo-xylanase, and a Candidate for Xylooligosaccharides Production from Different Xylan Substrates.</title>
        <authorList>
            <person name="Alvarez M.T."/>
            <person name="Rocabado-Villegas L.R."/>
            <person name="Salas-Veizaga D.M."/>
            <person name="Linares-Pasten J.A."/>
            <person name="Gudmundsdottir E.E."/>
            <person name="Hreggvidsson G.O."/>
            <person name="Adlercreutz P."/>
            <person name="Nordberg Karlsson E."/>
        </authorList>
    </citation>
    <scope>NUCLEOTIDE SEQUENCE [LARGE SCALE GENOMIC DNA]</scope>
    <source>
        <strain evidence="1 2">E-1</strain>
    </source>
</reference>
<evidence type="ECO:0000313" key="2">
    <source>
        <dbReference type="Proteomes" id="UP001276854"/>
    </source>
</evidence>
<dbReference type="Proteomes" id="UP001276854">
    <property type="component" value="Unassembled WGS sequence"/>
</dbReference>